<sequence>MNNSGKFIVLDPTESPARADQHTATRLDTLEGKVLAVVNNGKRNSDVFLRALLDEIQSRFNLKEVIWVDKTNVSLPMPPETLQRLRSCEAVISGVGD</sequence>
<dbReference type="AlphaFoldDB" id="A0A292YQD2"/>
<accession>A0A292YQD2</accession>
<dbReference type="Proteomes" id="UP000217785">
    <property type="component" value="Unassembled WGS sequence"/>
</dbReference>
<dbReference type="OrthoDB" id="2990524at2"/>
<comment type="caution">
    <text evidence="2">The sequence shown here is derived from an EMBL/GenBank/DDBJ whole genome shotgun (WGS) entry which is preliminary data.</text>
</comment>
<dbReference type="EMBL" id="BDUF01000060">
    <property type="protein sequence ID" value="GAX90614.1"/>
    <property type="molecule type" value="Genomic_DNA"/>
</dbReference>
<feature type="domain" description="UGSC-like" evidence="1">
    <location>
        <begin position="9"/>
        <end position="97"/>
    </location>
</feature>
<organism evidence="2 3">
    <name type="scientific">Effusibacillus lacus</name>
    <dbReference type="NCBI Taxonomy" id="1348429"/>
    <lineage>
        <taxon>Bacteria</taxon>
        <taxon>Bacillati</taxon>
        <taxon>Bacillota</taxon>
        <taxon>Bacilli</taxon>
        <taxon>Bacillales</taxon>
        <taxon>Alicyclobacillaceae</taxon>
        <taxon>Effusibacillus</taxon>
    </lineage>
</organism>
<reference evidence="3" key="1">
    <citation type="submission" date="2017-07" db="EMBL/GenBank/DDBJ databases">
        <title>Draft genome sequence of Effusibacillus lacus strain skLN1.</title>
        <authorList>
            <person name="Watanabe M."/>
            <person name="Kojima H."/>
            <person name="Fukui M."/>
        </authorList>
    </citation>
    <scope>NUCLEOTIDE SEQUENCE [LARGE SCALE GENOMIC DNA]</scope>
    <source>
        <strain evidence="3">skLN1</strain>
    </source>
</reference>
<dbReference type="Pfam" id="PF24696">
    <property type="entry name" value="UGSC"/>
    <property type="match status" value="1"/>
</dbReference>
<keyword evidence="3" id="KW-1185">Reference proteome</keyword>
<protein>
    <recommendedName>
        <fullName evidence="1">UGSC-like domain-containing protein</fullName>
    </recommendedName>
</protein>
<proteinExistence type="predicted"/>
<evidence type="ECO:0000259" key="1">
    <source>
        <dbReference type="Pfam" id="PF24696"/>
    </source>
</evidence>
<evidence type="ECO:0000313" key="2">
    <source>
        <dbReference type="EMBL" id="GAX90614.1"/>
    </source>
</evidence>
<name>A0A292YQD2_9BACL</name>
<evidence type="ECO:0000313" key="3">
    <source>
        <dbReference type="Proteomes" id="UP000217785"/>
    </source>
</evidence>
<dbReference type="InterPro" id="IPR057767">
    <property type="entry name" value="UGSC-like_dom"/>
</dbReference>